<dbReference type="OrthoDB" id="9812676at2"/>
<dbReference type="Pfam" id="PF00364">
    <property type="entry name" value="Biotin_lipoyl"/>
    <property type="match status" value="1"/>
</dbReference>
<keyword evidence="4" id="KW-0406">Ion transport</keyword>
<dbReference type="Gene3D" id="2.40.50.100">
    <property type="match status" value="1"/>
</dbReference>
<reference evidence="9 10" key="1">
    <citation type="journal article" date="2015" name="Genome Announc.">
        <title>Complete Genome Sequence of Pelosinus fermentans JBW45, a Member of a Remarkably Competitive Group of Negativicutes in the Firmicutes Phylum.</title>
        <authorList>
            <person name="De Leon K.B."/>
            <person name="Utturkar S.M."/>
            <person name="Camilleri L.B."/>
            <person name="Elias D.A."/>
            <person name="Arkin A.P."/>
            <person name="Fields M.W."/>
            <person name="Brown S.D."/>
            <person name="Wall J.D."/>
        </authorList>
    </citation>
    <scope>NUCLEOTIDE SEQUENCE [LARGE SCALE GENOMIC DNA]</scope>
    <source>
        <strain evidence="9 10">JBW45</strain>
    </source>
</reference>
<keyword evidence="1" id="KW-0813">Transport</keyword>
<keyword evidence="6" id="KW-0092">Biotin</keyword>
<dbReference type="GO" id="GO:0006814">
    <property type="term" value="P:sodium ion transport"/>
    <property type="evidence" value="ECO:0007669"/>
    <property type="project" value="UniProtKB-KW"/>
</dbReference>
<keyword evidence="5" id="KW-0739">Sodium transport</keyword>
<evidence type="ECO:0000256" key="5">
    <source>
        <dbReference type="ARBA" id="ARBA00023201"/>
    </source>
</evidence>
<dbReference type="SUPFAM" id="SSF51230">
    <property type="entry name" value="Single hybrid motif"/>
    <property type="match status" value="1"/>
</dbReference>
<dbReference type="STRING" id="1192197.JBW_00118"/>
<dbReference type="KEGG" id="pft:JBW_00118"/>
<dbReference type="Proteomes" id="UP000005361">
    <property type="component" value="Chromosome"/>
</dbReference>
<keyword evidence="3" id="KW-0915">Sodium</keyword>
<protein>
    <submittedName>
        <fullName evidence="9">Biotin/lipoyl attachment domain-containing protein</fullName>
    </submittedName>
</protein>
<dbReference type="PANTHER" id="PTHR45266:SF3">
    <property type="entry name" value="OXALOACETATE DECARBOXYLASE ALPHA CHAIN"/>
    <property type="match status" value="1"/>
</dbReference>
<name>I8TN39_9FIRM</name>
<dbReference type="PROSITE" id="PS50968">
    <property type="entry name" value="BIOTINYL_LIPOYL"/>
    <property type="match status" value="1"/>
</dbReference>
<dbReference type="InterPro" id="IPR011053">
    <property type="entry name" value="Single_hybrid_motif"/>
</dbReference>
<dbReference type="PROSITE" id="PS00188">
    <property type="entry name" value="BIOTIN"/>
    <property type="match status" value="1"/>
</dbReference>
<feature type="region of interest" description="Disordered" evidence="7">
    <location>
        <begin position="27"/>
        <end position="51"/>
    </location>
</feature>
<dbReference type="HOGENOM" id="CLU_016733_5_4_9"/>
<evidence type="ECO:0000256" key="1">
    <source>
        <dbReference type="ARBA" id="ARBA00022448"/>
    </source>
</evidence>
<dbReference type="InterPro" id="IPR050709">
    <property type="entry name" value="Biotin_Carboxyl_Carrier/Decarb"/>
</dbReference>
<organism evidence="9 10">
    <name type="scientific">Pelosinus fermentans JBW45</name>
    <dbReference type="NCBI Taxonomy" id="1192197"/>
    <lineage>
        <taxon>Bacteria</taxon>
        <taxon>Bacillati</taxon>
        <taxon>Bacillota</taxon>
        <taxon>Negativicutes</taxon>
        <taxon>Selenomonadales</taxon>
        <taxon>Sporomusaceae</taxon>
        <taxon>Pelosinus</taxon>
    </lineage>
</organism>
<dbReference type="AlphaFoldDB" id="I8TN39"/>
<accession>I8TN39</accession>
<dbReference type="EMBL" id="CP010978">
    <property type="protein sequence ID" value="AJQ25470.1"/>
    <property type="molecule type" value="Genomic_DNA"/>
</dbReference>
<dbReference type="RefSeq" id="WP_007960880.1">
    <property type="nucleotide sequence ID" value="NZ_CP010978.1"/>
</dbReference>
<proteinExistence type="predicted"/>
<dbReference type="InterPro" id="IPR000089">
    <property type="entry name" value="Biotin_lipoyl"/>
</dbReference>
<evidence type="ECO:0000256" key="4">
    <source>
        <dbReference type="ARBA" id="ARBA00023065"/>
    </source>
</evidence>
<feature type="domain" description="Lipoyl-binding" evidence="8">
    <location>
        <begin position="43"/>
        <end position="119"/>
    </location>
</feature>
<evidence type="ECO:0000313" key="9">
    <source>
        <dbReference type="EMBL" id="AJQ25470.1"/>
    </source>
</evidence>
<evidence type="ECO:0000256" key="7">
    <source>
        <dbReference type="SAM" id="MobiDB-lite"/>
    </source>
</evidence>
<evidence type="ECO:0000256" key="3">
    <source>
        <dbReference type="ARBA" id="ARBA00023053"/>
    </source>
</evidence>
<sequence length="120" mass="12664">MTNYTILVNGRSYDVTVQKKKTPADTFVSTGKTTAPSPAAQPALSVGGEGEKVTAPMPGKIIEIHVCLGERVKKGQALLIMEAMKMHNPILAAKDGTISKLFVKVNDSVQSGQPLLSIGT</sequence>
<evidence type="ECO:0000259" key="8">
    <source>
        <dbReference type="PROSITE" id="PS50968"/>
    </source>
</evidence>
<gene>
    <name evidence="9" type="ORF">JBW_00118</name>
</gene>
<feature type="compositionally biased region" description="Polar residues" evidence="7">
    <location>
        <begin position="27"/>
        <end position="36"/>
    </location>
</feature>
<evidence type="ECO:0000256" key="2">
    <source>
        <dbReference type="ARBA" id="ARBA00022967"/>
    </source>
</evidence>
<keyword evidence="2" id="KW-1278">Translocase</keyword>
<dbReference type="CDD" id="cd06850">
    <property type="entry name" value="biotinyl_domain"/>
    <property type="match status" value="1"/>
</dbReference>
<dbReference type="InterPro" id="IPR001882">
    <property type="entry name" value="Biotin_BS"/>
</dbReference>
<dbReference type="PANTHER" id="PTHR45266">
    <property type="entry name" value="OXALOACETATE DECARBOXYLASE ALPHA CHAIN"/>
    <property type="match status" value="1"/>
</dbReference>
<evidence type="ECO:0000313" key="10">
    <source>
        <dbReference type="Proteomes" id="UP000005361"/>
    </source>
</evidence>
<dbReference type="FunFam" id="2.40.50.100:FF:000003">
    <property type="entry name" value="Acetyl-CoA carboxylase biotin carboxyl carrier protein"/>
    <property type="match status" value="1"/>
</dbReference>
<evidence type="ECO:0000256" key="6">
    <source>
        <dbReference type="ARBA" id="ARBA00023267"/>
    </source>
</evidence>
<reference evidence="10" key="2">
    <citation type="submission" date="2015-02" db="EMBL/GenBank/DDBJ databases">
        <title>Complete Genome Sequence of Pelosinus fermentans JBW45.</title>
        <authorList>
            <person name="De Leon K.B."/>
            <person name="Utturkar S.M."/>
            <person name="Camilleri L.B."/>
            <person name="Arkin A.P."/>
            <person name="Fields M.W."/>
            <person name="Brown S.D."/>
            <person name="Wall J.D."/>
        </authorList>
    </citation>
    <scope>NUCLEOTIDE SEQUENCE [LARGE SCALE GENOMIC DNA]</scope>
    <source>
        <strain evidence="10">JBW45</strain>
    </source>
</reference>